<organism evidence="2 3">
    <name type="scientific">Mikania micrantha</name>
    <name type="common">bitter vine</name>
    <dbReference type="NCBI Taxonomy" id="192012"/>
    <lineage>
        <taxon>Eukaryota</taxon>
        <taxon>Viridiplantae</taxon>
        <taxon>Streptophyta</taxon>
        <taxon>Embryophyta</taxon>
        <taxon>Tracheophyta</taxon>
        <taxon>Spermatophyta</taxon>
        <taxon>Magnoliopsida</taxon>
        <taxon>eudicotyledons</taxon>
        <taxon>Gunneridae</taxon>
        <taxon>Pentapetalae</taxon>
        <taxon>asterids</taxon>
        <taxon>campanulids</taxon>
        <taxon>Asterales</taxon>
        <taxon>Asteraceae</taxon>
        <taxon>Asteroideae</taxon>
        <taxon>Heliantheae alliance</taxon>
        <taxon>Eupatorieae</taxon>
        <taxon>Mikania</taxon>
    </lineage>
</organism>
<name>A0A5N6LX95_9ASTR</name>
<feature type="region of interest" description="Disordered" evidence="1">
    <location>
        <begin position="34"/>
        <end position="56"/>
    </location>
</feature>
<gene>
    <name evidence="2" type="ORF">E3N88_38699</name>
</gene>
<sequence>MWRVASTHFWLNTTEFQTISSITTKDPVAVSLRPLPATAPASSSDNYRPGRKTEARNSVKIRRQVASLSAVDGIGLKQIQLLELLQQNKNVGGNPQNKNVSEVLNMTPTPLDYKYTIELANGKLIETQHIFKGCVLVLADHGLEIDLMPVTLGSFDVVAGMDWLSDNQAEIVCNENIVRVTLPSGEQISIQGERRGIPLNIISCMKASKYLQKGYTAILALITGQSKKERRIEDIIVLPFQNIFNQLL</sequence>
<dbReference type="OrthoDB" id="437338at2759"/>
<dbReference type="InterPro" id="IPR032567">
    <property type="entry name" value="RTL1-rel"/>
</dbReference>
<proteinExistence type="predicted"/>
<dbReference type="PANTHER" id="PTHR15503:SF45">
    <property type="entry name" value="RNA-DIRECTED DNA POLYMERASE HOMOLOG"/>
    <property type="match status" value="1"/>
</dbReference>
<evidence type="ECO:0000313" key="2">
    <source>
        <dbReference type="EMBL" id="KAD2805322.1"/>
    </source>
</evidence>
<evidence type="ECO:0000313" key="3">
    <source>
        <dbReference type="Proteomes" id="UP000326396"/>
    </source>
</evidence>
<dbReference type="AlphaFoldDB" id="A0A5N6LX95"/>
<comment type="caution">
    <text evidence="2">The sequence shown here is derived from an EMBL/GenBank/DDBJ whole genome shotgun (WGS) entry which is preliminary data.</text>
</comment>
<evidence type="ECO:0000256" key="1">
    <source>
        <dbReference type="SAM" id="MobiDB-lite"/>
    </source>
</evidence>
<dbReference type="CDD" id="cd00303">
    <property type="entry name" value="retropepsin_like"/>
    <property type="match status" value="1"/>
</dbReference>
<dbReference type="PANTHER" id="PTHR15503">
    <property type="entry name" value="LDOC1 RELATED"/>
    <property type="match status" value="1"/>
</dbReference>
<protein>
    <recommendedName>
        <fullName evidence="4">Reverse transcriptase domain-containing protein</fullName>
    </recommendedName>
</protein>
<keyword evidence="3" id="KW-1185">Reference proteome</keyword>
<dbReference type="Proteomes" id="UP000326396">
    <property type="component" value="Linkage Group LG8"/>
</dbReference>
<dbReference type="EMBL" id="SZYD01000018">
    <property type="protein sequence ID" value="KAD2805322.1"/>
    <property type="molecule type" value="Genomic_DNA"/>
</dbReference>
<evidence type="ECO:0008006" key="4">
    <source>
        <dbReference type="Google" id="ProtNLM"/>
    </source>
</evidence>
<reference evidence="2 3" key="1">
    <citation type="submission" date="2019-05" db="EMBL/GenBank/DDBJ databases">
        <title>Mikania micrantha, genome provides insights into the molecular mechanism of rapid growth.</title>
        <authorList>
            <person name="Liu B."/>
        </authorList>
    </citation>
    <scope>NUCLEOTIDE SEQUENCE [LARGE SCALE GENOMIC DNA]</scope>
    <source>
        <strain evidence="2">NLD-2019</strain>
        <tissue evidence="2">Leaf</tissue>
    </source>
</reference>
<dbReference type="Pfam" id="PF08284">
    <property type="entry name" value="RVP_2"/>
    <property type="match status" value="1"/>
</dbReference>
<accession>A0A5N6LX95</accession>